<dbReference type="OrthoDB" id="1742531at2759"/>
<accession>A0A7J0DHQ9</accession>
<feature type="domain" description="Retrovirus-related Pol polyprotein from transposon TNT 1-94-like beta-barrel" evidence="1">
    <location>
        <begin position="22"/>
        <end position="101"/>
    </location>
</feature>
<protein>
    <recommendedName>
        <fullName evidence="1">Retrovirus-related Pol polyprotein from transposon TNT 1-94-like beta-barrel domain-containing protein</fullName>
    </recommendedName>
</protein>
<organism evidence="2 3">
    <name type="scientific">Actinidia rufa</name>
    <dbReference type="NCBI Taxonomy" id="165716"/>
    <lineage>
        <taxon>Eukaryota</taxon>
        <taxon>Viridiplantae</taxon>
        <taxon>Streptophyta</taxon>
        <taxon>Embryophyta</taxon>
        <taxon>Tracheophyta</taxon>
        <taxon>Spermatophyta</taxon>
        <taxon>Magnoliopsida</taxon>
        <taxon>eudicotyledons</taxon>
        <taxon>Gunneridae</taxon>
        <taxon>Pentapetalae</taxon>
        <taxon>asterids</taxon>
        <taxon>Ericales</taxon>
        <taxon>Actinidiaceae</taxon>
        <taxon>Actinidia</taxon>
    </lineage>
</organism>
<evidence type="ECO:0000259" key="1">
    <source>
        <dbReference type="Pfam" id="PF22936"/>
    </source>
</evidence>
<dbReference type="Proteomes" id="UP000585474">
    <property type="component" value="Unassembled WGS sequence"/>
</dbReference>
<sequence>MAVDDDEIDVLLAALEDGKSDWVLDSDNAYHLCRDREVFSTYAACKGRIWMANNTASRVVGKGSIRFRMADKRSMTLIEVRHVPNLRKNLISIGMLDSKGCSFDASGGTLRVSKENKKMLWKKNTRGLYRLEGSVQIGGATVRHGSSGISKKSG</sequence>
<reference evidence="3" key="1">
    <citation type="submission" date="2019-07" db="EMBL/GenBank/DDBJ databases">
        <title>De Novo Assembly of kiwifruit Actinidia rufa.</title>
        <authorList>
            <person name="Sugita-Konishi S."/>
            <person name="Sato K."/>
            <person name="Mori E."/>
            <person name="Abe Y."/>
            <person name="Kisaki G."/>
            <person name="Hamano K."/>
            <person name="Suezawa K."/>
            <person name="Otani M."/>
            <person name="Fukuda T."/>
            <person name="Manabe T."/>
            <person name="Gomi K."/>
            <person name="Tabuchi M."/>
            <person name="Akimitsu K."/>
            <person name="Kataoka I."/>
        </authorList>
    </citation>
    <scope>NUCLEOTIDE SEQUENCE [LARGE SCALE GENOMIC DNA]</scope>
    <source>
        <strain evidence="3">cv. Fuchu</strain>
    </source>
</reference>
<name>A0A7J0DHQ9_9ERIC</name>
<gene>
    <name evidence="2" type="ORF">Acr_00g0040000</name>
</gene>
<keyword evidence="3" id="KW-1185">Reference proteome</keyword>
<dbReference type="PANTHER" id="PTHR47592">
    <property type="entry name" value="PBF68 PROTEIN"/>
    <property type="match status" value="1"/>
</dbReference>
<dbReference type="EMBL" id="BJWL01000230">
    <property type="protein sequence ID" value="GFS35477.1"/>
    <property type="molecule type" value="Genomic_DNA"/>
</dbReference>
<dbReference type="Pfam" id="PF22936">
    <property type="entry name" value="Pol_BBD"/>
    <property type="match status" value="1"/>
</dbReference>
<proteinExistence type="predicted"/>
<dbReference type="InterPro" id="IPR054722">
    <property type="entry name" value="PolX-like_BBD"/>
</dbReference>
<evidence type="ECO:0000313" key="3">
    <source>
        <dbReference type="Proteomes" id="UP000585474"/>
    </source>
</evidence>
<evidence type="ECO:0000313" key="2">
    <source>
        <dbReference type="EMBL" id="GFS35477.1"/>
    </source>
</evidence>
<comment type="caution">
    <text evidence="2">The sequence shown here is derived from an EMBL/GenBank/DDBJ whole genome shotgun (WGS) entry which is preliminary data.</text>
</comment>
<dbReference type="AlphaFoldDB" id="A0A7J0DHQ9"/>